<dbReference type="InterPro" id="IPR002731">
    <property type="entry name" value="ATPase_BadF"/>
</dbReference>
<dbReference type="SUPFAM" id="SSF53067">
    <property type="entry name" value="Actin-like ATPase domain"/>
    <property type="match status" value="1"/>
</dbReference>
<organism evidence="2 3">
    <name type="scientific">Gordonia jinghuaiqii</name>
    <dbReference type="NCBI Taxonomy" id="2758710"/>
    <lineage>
        <taxon>Bacteria</taxon>
        <taxon>Bacillati</taxon>
        <taxon>Actinomycetota</taxon>
        <taxon>Actinomycetes</taxon>
        <taxon>Mycobacteriales</taxon>
        <taxon>Gordoniaceae</taxon>
        <taxon>Gordonia</taxon>
    </lineage>
</organism>
<dbReference type="EMBL" id="CP059491">
    <property type="protein sequence ID" value="QMS99923.1"/>
    <property type="molecule type" value="Genomic_DNA"/>
</dbReference>
<dbReference type="RefSeq" id="WP_219849266.1">
    <property type="nucleotide sequence ID" value="NZ_CP059491.1"/>
</dbReference>
<dbReference type="Pfam" id="PF01869">
    <property type="entry name" value="BcrAD_BadFG"/>
    <property type="match status" value="1"/>
</dbReference>
<name>A0A7D7QG87_9ACTN</name>
<reference evidence="3" key="1">
    <citation type="submission" date="2020-07" db="EMBL/GenBank/DDBJ databases">
        <title>novel species isolated from the respiratory tract of Marmot.</title>
        <authorList>
            <person name="Zhang G."/>
        </authorList>
    </citation>
    <scope>NUCLEOTIDE SEQUENCE [LARGE SCALE GENOMIC DNA]</scope>
    <source>
        <strain evidence="3">686</strain>
    </source>
</reference>
<dbReference type="AlphaFoldDB" id="A0A7D7QG87"/>
<gene>
    <name evidence="2" type="ORF">H1R19_13150</name>
</gene>
<protein>
    <submittedName>
        <fullName evidence="2">ATPase</fullName>
    </submittedName>
</protein>
<dbReference type="InterPro" id="IPR043129">
    <property type="entry name" value="ATPase_NBD"/>
</dbReference>
<dbReference type="InterPro" id="IPR052519">
    <property type="entry name" value="Euk-type_GlcNAc_Kinase"/>
</dbReference>
<dbReference type="Proteomes" id="UP000515663">
    <property type="component" value="Chromosome"/>
</dbReference>
<dbReference type="Gene3D" id="3.30.420.40">
    <property type="match status" value="2"/>
</dbReference>
<evidence type="ECO:0000313" key="2">
    <source>
        <dbReference type="EMBL" id="QMS99923.1"/>
    </source>
</evidence>
<dbReference type="KEGG" id="gji:H1R19_13150"/>
<feature type="domain" description="ATPase BadF/BadG/BcrA/BcrD type" evidence="1">
    <location>
        <begin position="40"/>
        <end position="286"/>
    </location>
</feature>
<keyword evidence="3" id="KW-1185">Reference proteome</keyword>
<dbReference type="PANTHER" id="PTHR43190:SF3">
    <property type="entry name" value="N-ACETYL-D-GLUCOSAMINE KINASE"/>
    <property type="match status" value="1"/>
</dbReference>
<evidence type="ECO:0000313" key="3">
    <source>
        <dbReference type="Proteomes" id="UP000515663"/>
    </source>
</evidence>
<accession>A0A7D7QG87</accession>
<sequence>MAGELGGRILIDGGQTGTRLRIETRDDAADHALAPIRTDRPVVEQIADAVARVGPTGSEWVLAAGVSGLTPQASRPADLLSGVAGLGVRSVVLAHDSVSAYLAANRREFGAVIAVGTGVVTLGVGHAGVVRVDGWGHLFGDAGSAYWIGRAGISAALRAFDGRGGSTALEELAEDGFGPLPELYMVLQADPERVSRVAGFARRVAAAADGGDTVARTIIDAAADELADSAVTALERSGRRPGEHARVSWTGTVMTANERLRDRFVRAVTDRAPGVEVAAPYGQPFDGVRLLADLDDAHPLSAQVYRARL</sequence>
<dbReference type="PANTHER" id="PTHR43190">
    <property type="entry name" value="N-ACETYL-D-GLUCOSAMINE KINASE"/>
    <property type="match status" value="1"/>
</dbReference>
<evidence type="ECO:0000259" key="1">
    <source>
        <dbReference type="Pfam" id="PF01869"/>
    </source>
</evidence>
<proteinExistence type="predicted"/>